<feature type="coiled-coil region" evidence="4">
    <location>
        <begin position="403"/>
        <end position="437"/>
    </location>
</feature>
<organism evidence="7 8">
    <name type="scientific">Iphiclides podalirius</name>
    <name type="common">scarce swallowtail</name>
    <dbReference type="NCBI Taxonomy" id="110791"/>
    <lineage>
        <taxon>Eukaryota</taxon>
        <taxon>Metazoa</taxon>
        <taxon>Ecdysozoa</taxon>
        <taxon>Arthropoda</taxon>
        <taxon>Hexapoda</taxon>
        <taxon>Insecta</taxon>
        <taxon>Pterygota</taxon>
        <taxon>Neoptera</taxon>
        <taxon>Endopterygota</taxon>
        <taxon>Lepidoptera</taxon>
        <taxon>Glossata</taxon>
        <taxon>Ditrysia</taxon>
        <taxon>Papilionoidea</taxon>
        <taxon>Papilionidae</taxon>
        <taxon>Papilioninae</taxon>
        <taxon>Iphiclides</taxon>
    </lineage>
</organism>
<protein>
    <recommendedName>
        <fullName evidence="6">SWIRM domain-containing protein</fullName>
    </recommendedName>
</protein>
<feature type="compositionally biased region" description="Basic and acidic residues" evidence="5">
    <location>
        <begin position="44"/>
        <end position="63"/>
    </location>
</feature>
<dbReference type="Proteomes" id="UP000837857">
    <property type="component" value="Chromosome 17"/>
</dbReference>
<dbReference type="Pfam" id="PF01593">
    <property type="entry name" value="Amino_oxidase"/>
    <property type="match status" value="1"/>
</dbReference>
<evidence type="ECO:0000313" key="7">
    <source>
        <dbReference type="EMBL" id="CAH2047328.1"/>
    </source>
</evidence>
<accession>A0ABN8I2L3</accession>
<dbReference type="Gene3D" id="1.10.287.80">
    <property type="entry name" value="ATP synthase, gamma subunit, helix hairpin domain"/>
    <property type="match status" value="1"/>
</dbReference>
<dbReference type="Pfam" id="PF04433">
    <property type="entry name" value="SWIRM"/>
    <property type="match status" value="1"/>
</dbReference>
<dbReference type="SUPFAM" id="SSF51905">
    <property type="entry name" value="FAD/NAD(P)-binding domain"/>
    <property type="match status" value="1"/>
</dbReference>
<dbReference type="PANTHER" id="PTHR10742">
    <property type="entry name" value="FLAVIN MONOAMINE OXIDASE"/>
    <property type="match status" value="1"/>
</dbReference>
<dbReference type="PANTHER" id="PTHR10742:SF386">
    <property type="entry name" value="LYSINE-SPECIFIC HISTONE DEMETHYLASE 1A"/>
    <property type="match status" value="1"/>
</dbReference>
<evidence type="ECO:0000256" key="4">
    <source>
        <dbReference type="SAM" id="Coils"/>
    </source>
</evidence>
<feature type="compositionally biased region" description="Basic and acidic residues" evidence="5">
    <location>
        <begin position="8"/>
        <end position="33"/>
    </location>
</feature>
<evidence type="ECO:0000256" key="1">
    <source>
        <dbReference type="ARBA" id="ARBA00004123"/>
    </source>
</evidence>
<dbReference type="SUPFAM" id="SSF46689">
    <property type="entry name" value="Homeodomain-like"/>
    <property type="match status" value="1"/>
</dbReference>
<evidence type="ECO:0000313" key="8">
    <source>
        <dbReference type="Proteomes" id="UP000837857"/>
    </source>
</evidence>
<dbReference type="InterPro" id="IPR007526">
    <property type="entry name" value="SWIRM"/>
</dbReference>
<dbReference type="InterPro" id="IPR002937">
    <property type="entry name" value="Amino_oxidase"/>
</dbReference>
<dbReference type="PROSITE" id="PS50934">
    <property type="entry name" value="SWIRM"/>
    <property type="match status" value="1"/>
</dbReference>
<feature type="region of interest" description="Disordered" evidence="5">
    <location>
        <begin position="1"/>
        <end position="63"/>
    </location>
</feature>
<dbReference type="InterPro" id="IPR050281">
    <property type="entry name" value="Flavin_monoamine_oxidase"/>
</dbReference>
<dbReference type="InterPro" id="IPR036188">
    <property type="entry name" value="FAD/NAD-bd_sf"/>
</dbReference>
<evidence type="ECO:0000259" key="6">
    <source>
        <dbReference type="PROSITE" id="PS50934"/>
    </source>
</evidence>
<proteinExistence type="inferred from homology"/>
<comment type="subcellular location">
    <subcellularLocation>
        <location evidence="1">Nucleus</location>
    </subcellularLocation>
</comment>
<dbReference type="InterPro" id="IPR036388">
    <property type="entry name" value="WH-like_DNA-bd_sf"/>
</dbReference>
<comment type="similarity">
    <text evidence="2">Belongs to the flavin monoamine oxidase family.</text>
</comment>
<dbReference type="Gene3D" id="1.10.10.10">
    <property type="entry name" value="Winged helix-like DNA-binding domain superfamily/Winged helix DNA-binding domain"/>
    <property type="match status" value="1"/>
</dbReference>
<keyword evidence="8" id="KW-1185">Reference proteome</keyword>
<sequence length="496" mass="56299">MSRRKRTKVENRDLDEKVKIQEDSESDQSEKIKMTPTSPTLFGARRESSTTRALENKEPKKEEKPVILEEIKSDDIEEINYKEMLNSLEGAAFQSRLPFDKMSSLEAECFSDLQGPSSIAFVQIRNRILKLWFEDPKKQLTQEACVQKMEPPYNGDPALIMRAHAFLERHGFINYGIYERLTPIPSPPKGKQRPKVIIIGAGVSGLAAARQLQSFGCDVVILEGRDRVGGRVVTYRKGPYVADLGAMVVTGLGGNPVTTLSVQMNMELHKIKQKCPLYEATGNQVPKHKDEMVEREFNRLLDATSYLSHQVDFNYYNDTPVSLGQALEWVIKLQQKNVKHKQIQHLKAVITLQEKLKANINKMTDVQELLKSMKAEKDSLLSGKEKGLQGEGGDAGVLYEFNLRRLNREMNLLCNEYEALVSQNNTIEDKLTQLESNPPSSVYLSVRDRQILDWHFANLEFANATPLGNLSLKHWDQDDDFEFTGNHLTGEIFALD</sequence>
<reference evidence="7" key="1">
    <citation type="submission" date="2022-03" db="EMBL/GenBank/DDBJ databases">
        <authorList>
            <person name="Martin H S."/>
        </authorList>
    </citation>
    <scope>NUCLEOTIDE SEQUENCE</scope>
</reference>
<dbReference type="InterPro" id="IPR009057">
    <property type="entry name" value="Homeodomain-like_sf"/>
</dbReference>
<name>A0ABN8I2L3_9NEOP</name>
<feature type="domain" description="SWIRM" evidence="6">
    <location>
        <begin position="88"/>
        <end position="184"/>
    </location>
</feature>
<keyword evidence="3" id="KW-0560">Oxidoreductase</keyword>
<dbReference type="EMBL" id="OW152829">
    <property type="protein sequence ID" value="CAH2047328.1"/>
    <property type="molecule type" value="Genomic_DNA"/>
</dbReference>
<keyword evidence="4" id="KW-0175">Coiled coil</keyword>
<dbReference type="Gene3D" id="3.50.50.60">
    <property type="entry name" value="FAD/NAD(P)-binding domain"/>
    <property type="match status" value="1"/>
</dbReference>
<evidence type="ECO:0000256" key="3">
    <source>
        <dbReference type="ARBA" id="ARBA00023002"/>
    </source>
</evidence>
<evidence type="ECO:0000256" key="2">
    <source>
        <dbReference type="ARBA" id="ARBA00005995"/>
    </source>
</evidence>
<feature type="non-terminal residue" evidence="7">
    <location>
        <position position="496"/>
    </location>
</feature>
<gene>
    <name evidence="7" type="ORF">IPOD504_LOCUS5724</name>
</gene>
<evidence type="ECO:0000256" key="5">
    <source>
        <dbReference type="SAM" id="MobiDB-lite"/>
    </source>
</evidence>